<evidence type="ECO:0000256" key="4">
    <source>
        <dbReference type="ARBA" id="ARBA00039114"/>
    </source>
</evidence>
<dbReference type="AlphaFoldDB" id="A0AAD5RE47"/>
<evidence type="ECO:0000256" key="7">
    <source>
        <dbReference type="ARBA" id="ARBA00051284"/>
    </source>
</evidence>
<accession>A0AAD5RE47</accession>
<dbReference type="GO" id="GO:0004059">
    <property type="term" value="F:aralkylamine N-acetyltransferase activity"/>
    <property type="evidence" value="ECO:0007669"/>
    <property type="project" value="UniProtKB-EC"/>
</dbReference>
<evidence type="ECO:0000313" key="14">
    <source>
        <dbReference type="Proteomes" id="UP001196413"/>
    </source>
</evidence>
<name>A0AAD5RE47_PARTN</name>
<comment type="catalytic activity">
    <reaction evidence="5">
        <text>dopamine + (9Z)-octadecenoyl-CoA = N-(9Z-octadecanoyl)-dopamine + CoA + H(+)</text>
        <dbReference type="Rhea" id="RHEA:51380"/>
        <dbReference type="ChEBI" id="CHEBI:15378"/>
        <dbReference type="ChEBI" id="CHEBI:31883"/>
        <dbReference type="ChEBI" id="CHEBI:57287"/>
        <dbReference type="ChEBI" id="CHEBI:57387"/>
        <dbReference type="ChEBI" id="CHEBI:59905"/>
    </reaction>
    <physiologicalReaction direction="left-to-right" evidence="5">
        <dbReference type="Rhea" id="RHEA:51381"/>
    </physiologicalReaction>
</comment>
<evidence type="ECO:0000256" key="2">
    <source>
        <dbReference type="ARBA" id="ARBA00037926"/>
    </source>
</evidence>
<evidence type="ECO:0000256" key="3">
    <source>
        <dbReference type="ARBA" id="ARBA00038182"/>
    </source>
</evidence>
<dbReference type="EMBL" id="JAHQIW010007487">
    <property type="protein sequence ID" value="KAJ1374788.1"/>
    <property type="molecule type" value="Genomic_DNA"/>
</dbReference>
<dbReference type="EC" id="2.3.1.87" evidence="4"/>
<comment type="similarity">
    <text evidence="3">Belongs to the acetyltransferase family. AANAT subfamily.</text>
</comment>
<comment type="pathway">
    <text evidence="2">Aromatic compound metabolism; melatonin biosynthesis; melatonin from serotonin: step 1/2.</text>
</comment>
<dbReference type="SUPFAM" id="SSF55729">
    <property type="entry name" value="Acyl-CoA N-acyltransferases (Nat)"/>
    <property type="match status" value="1"/>
</dbReference>
<evidence type="ECO:0000256" key="10">
    <source>
        <dbReference type="ARBA" id="ARBA00052178"/>
    </source>
</evidence>
<organism evidence="13 14">
    <name type="scientific">Parelaphostrongylus tenuis</name>
    <name type="common">Meningeal worm</name>
    <dbReference type="NCBI Taxonomy" id="148309"/>
    <lineage>
        <taxon>Eukaryota</taxon>
        <taxon>Metazoa</taxon>
        <taxon>Ecdysozoa</taxon>
        <taxon>Nematoda</taxon>
        <taxon>Chromadorea</taxon>
        <taxon>Rhabditida</taxon>
        <taxon>Rhabditina</taxon>
        <taxon>Rhabditomorpha</taxon>
        <taxon>Strongyloidea</taxon>
        <taxon>Metastrongylidae</taxon>
        <taxon>Parelaphostrongylus</taxon>
    </lineage>
</organism>
<evidence type="ECO:0000256" key="12">
    <source>
        <dbReference type="ARBA" id="ARBA00052491"/>
    </source>
</evidence>
<evidence type="ECO:0000256" key="1">
    <source>
        <dbReference type="ARBA" id="ARBA00022679"/>
    </source>
</evidence>
<evidence type="ECO:0000313" key="13">
    <source>
        <dbReference type="EMBL" id="KAJ1374788.1"/>
    </source>
</evidence>
<evidence type="ECO:0000256" key="9">
    <source>
        <dbReference type="ARBA" id="ARBA00051823"/>
    </source>
</evidence>
<comment type="catalytic activity">
    <reaction evidence="10">
        <text>serotonin + hexadecanoyl-CoA = N-hexadecanoyl-serotonin + CoA + H(+)</text>
        <dbReference type="Rhea" id="RHEA:51384"/>
        <dbReference type="ChEBI" id="CHEBI:15378"/>
        <dbReference type="ChEBI" id="CHEBI:57287"/>
        <dbReference type="ChEBI" id="CHEBI:57379"/>
        <dbReference type="ChEBI" id="CHEBI:134059"/>
        <dbReference type="ChEBI" id="CHEBI:350546"/>
    </reaction>
    <physiologicalReaction direction="left-to-right" evidence="10">
        <dbReference type="Rhea" id="RHEA:51385"/>
    </physiologicalReaction>
</comment>
<dbReference type="FunFam" id="3.40.630.30:FF:000046">
    <property type="entry name" value="Dopamine N-acetyltransferase"/>
    <property type="match status" value="1"/>
</dbReference>
<comment type="catalytic activity">
    <reaction evidence="11">
        <text>dopamine + hexadecanoyl-CoA = N-hexadecanoyl-dopamine + CoA + H(+)</text>
        <dbReference type="Rhea" id="RHEA:51376"/>
        <dbReference type="ChEBI" id="CHEBI:15378"/>
        <dbReference type="ChEBI" id="CHEBI:57287"/>
        <dbReference type="ChEBI" id="CHEBI:57379"/>
        <dbReference type="ChEBI" id="CHEBI:59905"/>
        <dbReference type="ChEBI" id="CHEBI:134058"/>
    </reaction>
    <physiologicalReaction direction="left-to-right" evidence="11">
        <dbReference type="Rhea" id="RHEA:51377"/>
    </physiologicalReaction>
</comment>
<keyword evidence="1" id="KW-0808">Transferase</keyword>
<gene>
    <name evidence="13" type="ORF">KIN20_037553</name>
</gene>
<evidence type="ECO:0000256" key="8">
    <source>
        <dbReference type="ARBA" id="ARBA00051711"/>
    </source>
</evidence>
<keyword evidence="14" id="KW-1185">Reference proteome</keyword>
<reference evidence="13" key="1">
    <citation type="submission" date="2021-06" db="EMBL/GenBank/DDBJ databases">
        <title>Parelaphostrongylus tenuis whole genome reference sequence.</title>
        <authorList>
            <person name="Garwood T.J."/>
            <person name="Larsen P.A."/>
            <person name="Fountain-Jones N.M."/>
            <person name="Garbe J.R."/>
            <person name="Macchietto M.G."/>
            <person name="Kania S.A."/>
            <person name="Gerhold R.W."/>
            <person name="Richards J.E."/>
            <person name="Wolf T.M."/>
        </authorList>
    </citation>
    <scope>NUCLEOTIDE SEQUENCE</scope>
    <source>
        <strain evidence="13">MNPRO001-30</strain>
        <tissue evidence="13">Meninges</tissue>
    </source>
</reference>
<comment type="catalytic activity">
    <reaction evidence="12">
        <text>serotonin + acetyl-CoA = N-acetylserotonin + CoA + H(+)</text>
        <dbReference type="Rhea" id="RHEA:25217"/>
        <dbReference type="ChEBI" id="CHEBI:15378"/>
        <dbReference type="ChEBI" id="CHEBI:17697"/>
        <dbReference type="ChEBI" id="CHEBI:57287"/>
        <dbReference type="ChEBI" id="CHEBI:57288"/>
        <dbReference type="ChEBI" id="CHEBI:350546"/>
        <dbReference type="EC" id="2.3.1.87"/>
    </reaction>
    <physiologicalReaction direction="left-to-right" evidence="12">
        <dbReference type="Rhea" id="RHEA:25218"/>
    </physiologicalReaction>
</comment>
<comment type="catalytic activity">
    <reaction evidence="6">
        <text>serotonin + octadecanoyl-CoA = N-octadecanoyl-serotonin + CoA + H(+)</text>
        <dbReference type="Rhea" id="RHEA:51400"/>
        <dbReference type="ChEBI" id="CHEBI:15378"/>
        <dbReference type="ChEBI" id="CHEBI:57287"/>
        <dbReference type="ChEBI" id="CHEBI:57394"/>
        <dbReference type="ChEBI" id="CHEBI:134065"/>
        <dbReference type="ChEBI" id="CHEBI:350546"/>
    </reaction>
    <physiologicalReaction direction="left-to-right" evidence="6">
        <dbReference type="Rhea" id="RHEA:51401"/>
    </physiologicalReaction>
</comment>
<evidence type="ECO:0000256" key="5">
    <source>
        <dbReference type="ARBA" id="ARBA00050189"/>
    </source>
</evidence>
<protein>
    <recommendedName>
        <fullName evidence="4">aralkylamine N-acetyltransferase</fullName>
        <ecNumber evidence="4">2.3.1.87</ecNumber>
    </recommendedName>
</protein>
<comment type="catalytic activity">
    <reaction evidence="8">
        <text>dopamine + acetyl-CoA = N-acetyldopamine + CoA + H(+)</text>
        <dbReference type="Rhea" id="RHEA:51388"/>
        <dbReference type="ChEBI" id="CHEBI:15378"/>
        <dbReference type="ChEBI" id="CHEBI:57287"/>
        <dbReference type="ChEBI" id="CHEBI:57288"/>
        <dbReference type="ChEBI" id="CHEBI:59905"/>
        <dbReference type="ChEBI" id="CHEBI:125678"/>
    </reaction>
    <physiologicalReaction direction="left-to-right" evidence="8">
        <dbReference type="Rhea" id="RHEA:51389"/>
    </physiologicalReaction>
</comment>
<dbReference type="PANTHER" id="PTHR20905:SF30">
    <property type="entry name" value="N-ACETYLTRANSFERASE DOMAIN-CONTAINING PROTEIN"/>
    <property type="match status" value="1"/>
</dbReference>
<sequence>MGQRLAPSLAIAFMYKVEAPILVHRPLLYCRHGRRQQVILDFLVEHFRVEEPLNRASAFTEEAFRVNFSHLVDKCLKDPFSIIVRCRDNNKIAGVLLNQIINRTDGKENIVFTDNPDTGLSALGRILTELHNAFFDLVPMNVQRVLKIEISSVAKPFQRQGIASKMMDFSLTREKLQQYRIDGIMAETTSAANQILLAKRGFKNLKEIWLHDVKGSQGQELLRTDDGTEKAILNWKPSEELGL</sequence>
<dbReference type="Proteomes" id="UP001196413">
    <property type="component" value="Unassembled WGS sequence"/>
</dbReference>
<evidence type="ECO:0000256" key="6">
    <source>
        <dbReference type="ARBA" id="ARBA00050849"/>
    </source>
</evidence>
<comment type="catalytic activity">
    <reaction evidence="7">
        <text>serotonin + (5Z,8Z,11Z,14Z)-eicosatetraenoyl-CoA = N-[(5Z,8Z,11Z,14Z)-eicosatetraenoyl]-serotonin + CoA + H(+)</text>
        <dbReference type="Rhea" id="RHEA:51396"/>
        <dbReference type="ChEBI" id="CHEBI:15378"/>
        <dbReference type="ChEBI" id="CHEBI:57287"/>
        <dbReference type="ChEBI" id="CHEBI:57368"/>
        <dbReference type="ChEBI" id="CHEBI:132255"/>
        <dbReference type="ChEBI" id="CHEBI:350546"/>
    </reaction>
    <physiologicalReaction direction="left-to-right" evidence="7">
        <dbReference type="Rhea" id="RHEA:51397"/>
    </physiologicalReaction>
</comment>
<dbReference type="PANTHER" id="PTHR20905">
    <property type="entry name" value="N-ACETYLTRANSFERASE-RELATED"/>
    <property type="match status" value="1"/>
</dbReference>
<proteinExistence type="inferred from homology"/>
<dbReference type="Gene3D" id="3.40.630.30">
    <property type="match status" value="1"/>
</dbReference>
<comment type="catalytic activity">
    <reaction evidence="9">
        <text>serotonin + (9Z)-octadecenoyl-CoA = N-(9Z-octadecenoyl)-serotonin + CoA + H(+)</text>
        <dbReference type="Rhea" id="RHEA:51392"/>
        <dbReference type="ChEBI" id="CHEBI:15378"/>
        <dbReference type="ChEBI" id="CHEBI:57287"/>
        <dbReference type="ChEBI" id="CHEBI:57387"/>
        <dbReference type="ChEBI" id="CHEBI:134064"/>
        <dbReference type="ChEBI" id="CHEBI:350546"/>
    </reaction>
    <physiologicalReaction direction="left-to-right" evidence="9">
        <dbReference type="Rhea" id="RHEA:51393"/>
    </physiologicalReaction>
</comment>
<dbReference type="InterPro" id="IPR016181">
    <property type="entry name" value="Acyl_CoA_acyltransferase"/>
</dbReference>
<comment type="caution">
    <text evidence="13">The sequence shown here is derived from an EMBL/GenBank/DDBJ whole genome shotgun (WGS) entry which is preliminary data.</text>
</comment>
<evidence type="ECO:0000256" key="11">
    <source>
        <dbReference type="ARBA" id="ARBA00052335"/>
    </source>
</evidence>